<sequence>MCALKKISTLFGTVNYNLPLKSSISWALNQYHRSCAIRVNNISAWQRKRCLLVTSLPHTALLR</sequence>
<proteinExistence type="predicted"/>
<dbReference type="EMBL" id="GBXM01103365">
    <property type="protein sequence ID" value="JAH05212.1"/>
    <property type="molecule type" value="Transcribed_RNA"/>
</dbReference>
<organism evidence="1">
    <name type="scientific">Anguilla anguilla</name>
    <name type="common">European freshwater eel</name>
    <name type="synonym">Muraena anguilla</name>
    <dbReference type="NCBI Taxonomy" id="7936"/>
    <lineage>
        <taxon>Eukaryota</taxon>
        <taxon>Metazoa</taxon>
        <taxon>Chordata</taxon>
        <taxon>Craniata</taxon>
        <taxon>Vertebrata</taxon>
        <taxon>Euteleostomi</taxon>
        <taxon>Actinopterygii</taxon>
        <taxon>Neopterygii</taxon>
        <taxon>Teleostei</taxon>
        <taxon>Anguilliformes</taxon>
        <taxon>Anguillidae</taxon>
        <taxon>Anguilla</taxon>
    </lineage>
</organism>
<accession>A0A0E9PLM7</accession>
<protein>
    <submittedName>
        <fullName evidence="1">Uncharacterized protein</fullName>
    </submittedName>
</protein>
<reference evidence="1" key="1">
    <citation type="submission" date="2014-11" db="EMBL/GenBank/DDBJ databases">
        <authorList>
            <person name="Amaro Gonzalez C."/>
        </authorList>
    </citation>
    <scope>NUCLEOTIDE SEQUENCE</scope>
</reference>
<dbReference type="AlphaFoldDB" id="A0A0E9PLM7"/>
<reference evidence="1" key="2">
    <citation type="journal article" date="2015" name="Fish Shellfish Immunol.">
        <title>Early steps in the European eel (Anguilla anguilla)-Vibrio vulnificus interaction in the gills: Role of the RtxA13 toxin.</title>
        <authorList>
            <person name="Callol A."/>
            <person name="Pajuelo D."/>
            <person name="Ebbesson L."/>
            <person name="Teles M."/>
            <person name="MacKenzie S."/>
            <person name="Amaro C."/>
        </authorList>
    </citation>
    <scope>NUCLEOTIDE SEQUENCE</scope>
</reference>
<evidence type="ECO:0000313" key="1">
    <source>
        <dbReference type="EMBL" id="JAH05212.1"/>
    </source>
</evidence>
<name>A0A0E9PLM7_ANGAN</name>